<reference evidence="1" key="2">
    <citation type="submission" date="2018-05" db="EMBL/GenBank/DDBJ databases">
        <title>OmerRS3 (Oryza meridionalis Reference Sequence Version 3).</title>
        <authorList>
            <person name="Zhang J."/>
            <person name="Kudrna D."/>
            <person name="Lee S."/>
            <person name="Talag J."/>
            <person name="Welchert J."/>
            <person name="Wing R.A."/>
        </authorList>
    </citation>
    <scope>NUCLEOTIDE SEQUENCE [LARGE SCALE GENOMIC DNA]</scope>
    <source>
        <strain evidence="1">cv. OR44</strain>
    </source>
</reference>
<accession>A0A0E0DT36</accession>
<sequence length="118" mass="12615">MMNCGLESTTHPSRISWRGDEQMKLGDAAAAGTALRVNCSVQEEPDPGTVLGRQCPLTPYARLLGDDAATTGVAIAQPNVSPVPSRPRPRYAATNLRCAPEMYMTILASTPTLQFAKI</sequence>
<reference evidence="1" key="1">
    <citation type="submission" date="2015-04" db="UniProtKB">
        <authorList>
            <consortium name="EnsemblPlants"/>
        </authorList>
    </citation>
    <scope>IDENTIFICATION</scope>
</reference>
<evidence type="ECO:0000313" key="2">
    <source>
        <dbReference type="Proteomes" id="UP000008021"/>
    </source>
</evidence>
<dbReference type="EnsemblPlants" id="OMERI05G18350.1">
    <property type="protein sequence ID" value="OMERI05G18350.1"/>
    <property type="gene ID" value="OMERI05G18350"/>
</dbReference>
<keyword evidence="2" id="KW-1185">Reference proteome</keyword>
<dbReference type="HOGENOM" id="CLU_2076837_0_0_1"/>
<organism evidence="1">
    <name type="scientific">Oryza meridionalis</name>
    <dbReference type="NCBI Taxonomy" id="40149"/>
    <lineage>
        <taxon>Eukaryota</taxon>
        <taxon>Viridiplantae</taxon>
        <taxon>Streptophyta</taxon>
        <taxon>Embryophyta</taxon>
        <taxon>Tracheophyta</taxon>
        <taxon>Spermatophyta</taxon>
        <taxon>Magnoliopsida</taxon>
        <taxon>Liliopsida</taxon>
        <taxon>Poales</taxon>
        <taxon>Poaceae</taxon>
        <taxon>BOP clade</taxon>
        <taxon>Oryzoideae</taxon>
        <taxon>Oryzeae</taxon>
        <taxon>Oryzinae</taxon>
        <taxon>Oryza</taxon>
    </lineage>
</organism>
<proteinExistence type="predicted"/>
<dbReference type="Proteomes" id="UP000008021">
    <property type="component" value="Chromosome 5"/>
</dbReference>
<dbReference type="AlphaFoldDB" id="A0A0E0DT36"/>
<evidence type="ECO:0000313" key="1">
    <source>
        <dbReference type="EnsemblPlants" id="OMERI05G18350.1"/>
    </source>
</evidence>
<name>A0A0E0DT36_9ORYZ</name>
<dbReference type="Gramene" id="OMERI05G18350.1">
    <property type="protein sequence ID" value="OMERI05G18350.1"/>
    <property type="gene ID" value="OMERI05G18350"/>
</dbReference>
<protein>
    <submittedName>
        <fullName evidence="1">Uncharacterized protein</fullName>
    </submittedName>
</protein>